<gene>
    <name evidence="8" type="ORF">HMPREF0724_13010</name>
</gene>
<reference evidence="8" key="1">
    <citation type="submission" date="2011-01" db="EMBL/GenBank/DDBJ databases">
        <authorList>
            <person name="Muzny D."/>
            <person name="Qin X."/>
            <person name="Buhay C."/>
            <person name="Dugan-Rocha S."/>
            <person name="Ding Y."/>
            <person name="Chen G."/>
            <person name="Hawes A."/>
            <person name="Holder M."/>
            <person name="Jhangiani S."/>
            <person name="Johnson A."/>
            <person name="Khan Z."/>
            <person name="Li Z."/>
            <person name="Liu W."/>
            <person name="Liu X."/>
            <person name="Perez L."/>
            <person name="Shen H."/>
            <person name="Wang Q."/>
            <person name="Watt J."/>
            <person name="Xi L."/>
            <person name="Xin Y."/>
            <person name="Zhou J."/>
            <person name="Deng J."/>
            <person name="Jiang H."/>
            <person name="Liu Y."/>
            <person name="Qu J."/>
            <person name="Song X.-Z."/>
            <person name="Zhang L."/>
            <person name="Villasana D."/>
            <person name="Johnson A."/>
            <person name="Liu J."/>
            <person name="Liyanage D."/>
            <person name="Lorensuhewa L."/>
            <person name="Robinson T."/>
            <person name="Song A."/>
            <person name="Song B.-B."/>
            <person name="Dinh H."/>
            <person name="Thornton R."/>
            <person name="Coyle M."/>
            <person name="Francisco L."/>
            <person name="Jackson L."/>
            <person name="Javaid M."/>
            <person name="Korchina V."/>
            <person name="Kovar C."/>
            <person name="Mata R."/>
            <person name="Mathew T."/>
            <person name="Ngo R."/>
            <person name="Nguyen L."/>
            <person name="Nguyen N."/>
            <person name="Okwuonu G."/>
            <person name="Ongeri F."/>
            <person name="Pham C."/>
            <person name="Simmons D."/>
            <person name="Wilczek-Boney K."/>
            <person name="Hale W."/>
            <person name="Jakkamsetti A."/>
            <person name="Pham P."/>
            <person name="Ruth R."/>
            <person name="San Lucas F."/>
            <person name="Warren J."/>
            <person name="Zhang J."/>
            <person name="Zhao Z."/>
            <person name="Zhou C."/>
            <person name="Zhu D."/>
            <person name="Lee S."/>
            <person name="Bess C."/>
            <person name="Blankenburg K."/>
            <person name="Forbes L."/>
            <person name="Fu Q."/>
            <person name="Gubbala S."/>
            <person name="Hirani K."/>
            <person name="Jayaseelan J.C."/>
            <person name="Lara F."/>
            <person name="Munidasa M."/>
            <person name="Palculict T."/>
            <person name="Patil S."/>
            <person name="Pu L.-L."/>
            <person name="Saada N."/>
            <person name="Tang L."/>
            <person name="Weissenberger G."/>
            <person name="Zhu Y."/>
            <person name="Hemphill L."/>
            <person name="Shang Y."/>
            <person name="Youmans B."/>
            <person name="Ayvaz T."/>
            <person name="Ross M."/>
            <person name="Santibanez J."/>
            <person name="Aqrawi P."/>
            <person name="Gross S."/>
            <person name="Joshi V."/>
            <person name="Fowler G."/>
            <person name="Nazareth L."/>
            <person name="Reid J."/>
            <person name="Worley K."/>
            <person name="Petrosino J."/>
            <person name="Highlander S."/>
            <person name="Gibbs R."/>
        </authorList>
    </citation>
    <scope>NUCLEOTIDE SEQUENCE [LARGE SCALE GENOMIC DNA]</scope>
    <source>
        <strain evidence="8">ATCC 33707</strain>
    </source>
</reference>
<dbReference type="PANTHER" id="PTHR24421">
    <property type="entry name" value="NITRATE/NITRITE SENSOR PROTEIN NARX-RELATED"/>
    <property type="match status" value="1"/>
</dbReference>
<evidence type="ECO:0000256" key="5">
    <source>
        <dbReference type="SAM" id="Phobius"/>
    </source>
</evidence>
<keyword evidence="3" id="KW-0902">Two-component regulatory system</keyword>
<proteinExistence type="predicted"/>
<dbReference type="Gene3D" id="3.30.565.10">
    <property type="entry name" value="Histidine kinase-like ATPase, C-terminal domain"/>
    <property type="match status" value="1"/>
</dbReference>
<evidence type="ECO:0000256" key="4">
    <source>
        <dbReference type="SAM" id="MobiDB-lite"/>
    </source>
</evidence>
<keyword evidence="5" id="KW-0812">Transmembrane</keyword>
<name>E9T2Y1_RHOHA</name>
<dbReference type="InterPro" id="IPR007168">
    <property type="entry name" value="Phageshock_PspC_N"/>
</dbReference>
<dbReference type="Proteomes" id="UP000004245">
    <property type="component" value="Unassembled WGS sequence"/>
</dbReference>
<dbReference type="EMBL" id="ADNW02000013">
    <property type="protein sequence ID" value="EGD23193.1"/>
    <property type="molecule type" value="Genomic_DNA"/>
</dbReference>
<dbReference type="STRING" id="43767.A6I91_04980"/>
<keyword evidence="9" id="KW-1185">Reference proteome</keyword>
<feature type="transmembrane region" description="Helical" evidence="5">
    <location>
        <begin position="73"/>
        <end position="92"/>
    </location>
</feature>
<evidence type="ECO:0000313" key="8">
    <source>
        <dbReference type="EMBL" id="EGD23193.1"/>
    </source>
</evidence>
<feature type="transmembrane region" description="Helical" evidence="5">
    <location>
        <begin position="113"/>
        <end position="130"/>
    </location>
</feature>
<keyword evidence="5" id="KW-0472">Membrane</keyword>
<evidence type="ECO:0000259" key="7">
    <source>
        <dbReference type="Pfam" id="PF04024"/>
    </source>
</evidence>
<feature type="domain" description="Phage shock protein PspC N-terminal" evidence="7">
    <location>
        <begin position="43"/>
        <end position="98"/>
    </location>
</feature>
<dbReference type="InterPro" id="IPR036890">
    <property type="entry name" value="HATPase_C_sf"/>
</dbReference>
<dbReference type="Pfam" id="PF02518">
    <property type="entry name" value="HATPase_c"/>
    <property type="match status" value="1"/>
</dbReference>
<feature type="compositionally biased region" description="Acidic residues" evidence="4">
    <location>
        <begin position="437"/>
        <end position="446"/>
    </location>
</feature>
<feature type="region of interest" description="Disordered" evidence="4">
    <location>
        <begin position="432"/>
        <end position="452"/>
    </location>
</feature>
<organism evidence="8 9">
    <name type="scientific">Prescottella equi ATCC 33707</name>
    <dbReference type="NCBI Taxonomy" id="525370"/>
    <lineage>
        <taxon>Bacteria</taxon>
        <taxon>Bacillati</taxon>
        <taxon>Actinomycetota</taxon>
        <taxon>Actinomycetes</taxon>
        <taxon>Mycobacteriales</taxon>
        <taxon>Nocardiaceae</taxon>
        <taxon>Prescottella</taxon>
    </lineage>
</organism>
<dbReference type="SUPFAM" id="SSF55874">
    <property type="entry name" value="ATPase domain of HSP90 chaperone/DNA topoisomerase II/histidine kinase"/>
    <property type="match status" value="1"/>
</dbReference>
<keyword evidence="2" id="KW-0418">Kinase</keyword>
<dbReference type="AlphaFoldDB" id="E9T2Y1"/>
<evidence type="ECO:0000313" key="9">
    <source>
        <dbReference type="Proteomes" id="UP000004245"/>
    </source>
</evidence>
<dbReference type="GO" id="GO:0016301">
    <property type="term" value="F:kinase activity"/>
    <property type="evidence" value="ECO:0007669"/>
    <property type="project" value="UniProtKB-KW"/>
</dbReference>
<sequence>MSGLRDRARIDTVQPMVDPNEAANPAVPAVPAVPALDEALYPKLERRAGGRIVGGVAGGIADHLDVDVFKVRVAFALLASLAGAGIMAYGLLWIFTPQGTDTERPSASERRRAIGLAVIGLACAASLSWLVSGTAASVVTPFIVVAVGAALVWREFDVDGSRSVLGLPRRPTVLTWARILGGVTLIVTGLGVVVLAQIDLDALRSSLLAVVVTLVGAGLLTVPLWLRLWRALGEERAARIRNEEREEIASHLHDSVLQTLALIQKQADSPQEVTRLARGQERELRRWLFGGGETAHTSLSEALQTIAGEVEDQHGVTVRPVTVGDVELAAEGSEGSGLSRECFTALLGATRESLVNAAKHSGVSSIDLYAETERDQVSVFVRDRGVGFDPDTVPEDRQGLAKSIRARIERRGGRVEVRSTVGKGTEVRIHMPRPVSDDDDAEDVVNEVEPMS</sequence>
<dbReference type="CDD" id="cd16917">
    <property type="entry name" value="HATPase_UhpB-NarQ-NarX-like"/>
    <property type="match status" value="1"/>
</dbReference>
<protein>
    <submittedName>
        <fullName evidence="8">PspC domain protein</fullName>
    </submittedName>
</protein>
<dbReference type="GO" id="GO:0000160">
    <property type="term" value="P:phosphorelay signal transduction system"/>
    <property type="evidence" value="ECO:0007669"/>
    <property type="project" value="UniProtKB-KW"/>
</dbReference>
<evidence type="ECO:0000256" key="3">
    <source>
        <dbReference type="ARBA" id="ARBA00023012"/>
    </source>
</evidence>
<accession>E9T2Y1</accession>
<evidence type="ECO:0000259" key="6">
    <source>
        <dbReference type="Pfam" id="PF02518"/>
    </source>
</evidence>
<evidence type="ECO:0000256" key="2">
    <source>
        <dbReference type="ARBA" id="ARBA00022777"/>
    </source>
</evidence>
<feature type="transmembrane region" description="Helical" evidence="5">
    <location>
        <begin position="207"/>
        <end position="226"/>
    </location>
</feature>
<feature type="transmembrane region" description="Helical" evidence="5">
    <location>
        <begin position="173"/>
        <end position="195"/>
    </location>
</feature>
<feature type="transmembrane region" description="Helical" evidence="5">
    <location>
        <begin position="136"/>
        <end position="153"/>
    </location>
</feature>
<dbReference type="PANTHER" id="PTHR24421:SF61">
    <property type="entry name" value="OXYGEN SENSOR HISTIDINE KINASE NREB"/>
    <property type="match status" value="1"/>
</dbReference>
<keyword evidence="1" id="KW-0808">Transferase</keyword>
<dbReference type="Pfam" id="PF04024">
    <property type="entry name" value="PspC"/>
    <property type="match status" value="1"/>
</dbReference>
<dbReference type="InterPro" id="IPR050482">
    <property type="entry name" value="Sensor_HK_TwoCompSys"/>
</dbReference>
<feature type="domain" description="Histidine kinase/HSP90-like ATPase" evidence="6">
    <location>
        <begin position="350"/>
        <end position="433"/>
    </location>
</feature>
<dbReference type="Gene3D" id="1.20.5.1930">
    <property type="match status" value="1"/>
</dbReference>
<evidence type="ECO:0000256" key="1">
    <source>
        <dbReference type="ARBA" id="ARBA00022679"/>
    </source>
</evidence>
<dbReference type="HOGENOM" id="CLU_036172_0_0_11"/>
<keyword evidence="5" id="KW-1133">Transmembrane helix</keyword>
<comment type="caution">
    <text evidence="8">The sequence shown here is derived from an EMBL/GenBank/DDBJ whole genome shotgun (WGS) entry which is preliminary data.</text>
</comment>
<dbReference type="InterPro" id="IPR003594">
    <property type="entry name" value="HATPase_dom"/>
</dbReference>